<dbReference type="AlphaFoldDB" id="A0AAJ2ZCT3"/>
<organism evidence="3 6">
    <name type="scientific">Micromonospora terminaliae</name>
    <dbReference type="NCBI Taxonomy" id="1914461"/>
    <lineage>
        <taxon>Bacteria</taxon>
        <taxon>Bacillati</taxon>
        <taxon>Actinomycetota</taxon>
        <taxon>Actinomycetes</taxon>
        <taxon>Micromonosporales</taxon>
        <taxon>Micromonosporaceae</taxon>
        <taxon>Micromonospora</taxon>
    </lineage>
</organism>
<keyword evidence="2" id="KW-1133">Transmembrane helix</keyword>
<dbReference type="EMBL" id="CP045309">
    <property type="protein sequence ID" value="QGL47536.1"/>
    <property type="molecule type" value="Genomic_DNA"/>
</dbReference>
<evidence type="ECO:0000313" key="5">
    <source>
        <dbReference type="Proteomes" id="UP000402241"/>
    </source>
</evidence>
<evidence type="ECO:0000313" key="3">
    <source>
        <dbReference type="EMBL" id="NES27667.1"/>
    </source>
</evidence>
<feature type="transmembrane region" description="Helical" evidence="2">
    <location>
        <begin position="146"/>
        <end position="165"/>
    </location>
</feature>
<dbReference type="RefSeq" id="WP_154226881.1">
    <property type="nucleotide sequence ID" value="NZ_CP045309.1"/>
</dbReference>
<feature type="transmembrane region" description="Helical" evidence="2">
    <location>
        <begin position="124"/>
        <end position="140"/>
    </location>
</feature>
<evidence type="ECO:0000256" key="1">
    <source>
        <dbReference type="SAM" id="MobiDB-lite"/>
    </source>
</evidence>
<feature type="transmembrane region" description="Helical" evidence="2">
    <location>
        <begin position="96"/>
        <end position="117"/>
    </location>
</feature>
<feature type="region of interest" description="Disordered" evidence="1">
    <location>
        <begin position="462"/>
        <end position="505"/>
    </location>
</feature>
<dbReference type="EMBL" id="JAAHBZ010000003">
    <property type="protein sequence ID" value="NES27667.1"/>
    <property type="molecule type" value="Genomic_DNA"/>
</dbReference>
<feature type="transmembrane region" description="Helical" evidence="2">
    <location>
        <begin position="29"/>
        <end position="53"/>
    </location>
</feature>
<keyword evidence="5" id="KW-1185">Reference proteome</keyword>
<dbReference type="Proteomes" id="UP000402241">
    <property type="component" value="Chromosome"/>
</dbReference>
<feature type="transmembrane region" description="Helical" evidence="2">
    <location>
        <begin position="401"/>
        <end position="423"/>
    </location>
</feature>
<feature type="transmembrane region" description="Helical" evidence="2">
    <location>
        <begin position="215"/>
        <end position="232"/>
    </location>
</feature>
<evidence type="ECO:0000313" key="6">
    <source>
        <dbReference type="Proteomes" id="UP000477779"/>
    </source>
</evidence>
<protein>
    <submittedName>
        <fullName evidence="3">Uncharacterized protein</fullName>
    </submittedName>
</protein>
<reference evidence="3 6" key="2">
    <citation type="submission" date="2020-02" db="EMBL/GenBank/DDBJ databases">
        <title>WGS of Micromonospora spp. isolated from hot spring.</title>
        <authorList>
            <person name="Thawai C."/>
        </authorList>
    </citation>
    <scope>NUCLEOTIDE SEQUENCE [LARGE SCALE GENOMIC DNA]</scope>
    <source>
        <strain evidence="3 6">TMS7</strain>
    </source>
</reference>
<feature type="transmembrane region" description="Helical" evidence="2">
    <location>
        <begin position="435"/>
        <end position="456"/>
    </location>
</feature>
<proteinExistence type="predicted"/>
<evidence type="ECO:0000256" key="2">
    <source>
        <dbReference type="SAM" id="Phobius"/>
    </source>
</evidence>
<evidence type="ECO:0000313" key="4">
    <source>
        <dbReference type="EMBL" id="QGL47536.1"/>
    </source>
</evidence>
<keyword evidence="2" id="KW-0472">Membrane</keyword>
<keyword evidence="2" id="KW-0812">Transmembrane</keyword>
<feature type="transmembrane region" description="Helical" evidence="2">
    <location>
        <begin position="193"/>
        <end position="208"/>
    </location>
</feature>
<dbReference type="Proteomes" id="UP000477779">
    <property type="component" value="Unassembled WGS sequence"/>
</dbReference>
<reference evidence="4 5" key="1">
    <citation type="submission" date="2019-10" db="EMBL/GenBank/DDBJ databases">
        <title>Genome Sequence of Micromonospora terminaliae DSM 101760.</title>
        <authorList>
            <person name="Guo L."/>
        </authorList>
    </citation>
    <scope>NUCLEOTIDE SEQUENCE [LARGE SCALE GENOMIC DNA]</scope>
    <source>
        <strain evidence="4 5">DSM 101760</strain>
    </source>
</reference>
<gene>
    <name evidence="3" type="ORF">G3561_08875</name>
    <name evidence="4" type="ORF">GCE86_11170</name>
</gene>
<name>A0AAJ2ZCT3_9ACTN</name>
<feature type="transmembrane region" description="Helical" evidence="2">
    <location>
        <begin position="373"/>
        <end position="394"/>
    </location>
</feature>
<accession>A0AAJ2ZCT3</accession>
<sequence length="505" mass="53510">MPAAATEDPAVPSRAPLSRAIPSRRHLPLAALLVVYLAARLLILTRVTVFISADSASYAGRPPASIDALSFTGHAPRPWGVPLLYALAGTDHTRVVLQWGIGTLAWALLVCACWLWLRSLAARLLAATALIVLALARSVYSWDEAILSEALTISLGVAALALLIIWTRTRSRTALVALTVTAFWWTFTRPDVLPYVLLLTLALAASALRRHRRAAAAGAVAALLAGLTWQSVTVPTIDQSYRSWGSGLSLSEATFVYRLRFQILADPAVRGVYQREFGMPRCERAEQIAQARPWAMAAFIDAYRACPPLVEWTQREKGTVSYRYVLAEPGQYADSVVADLPTTLGGTAGRYGAAVPGVPAFPERILFPRPSDILPRTGVVLLVCLTVGLAAGAFRRARWPALTGLLTVAASAAGAVAGMLYSAGEYGRFGIQEAVFLRIGLILLAAAAIEAVAAVVTDRLAARRRPAPPGDDPTGPGTAPPGDDPTGSGDGPSPEPTTDVVTTTG</sequence>
<feature type="transmembrane region" description="Helical" evidence="2">
    <location>
        <begin position="172"/>
        <end position="187"/>
    </location>
</feature>